<dbReference type="InterPro" id="IPR036869">
    <property type="entry name" value="J_dom_sf"/>
</dbReference>
<dbReference type="GO" id="GO:0006413">
    <property type="term" value="P:translational initiation"/>
    <property type="evidence" value="ECO:0007669"/>
    <property type="project" value="TreeGrafter"/>
</dbReference>
<dbReference type="FunCoup" id="A0A2N3N6B4">
    <property type="interactions" value="411"/>
</dbReference>
<accession>A0A2N3N6B4</accession>
<dbReference type="VEuPathDB" id="FungiDB:jhhlp_006587"/>
<dbReference type="PANTHER" id="PTHR24078:SF553">
    <property type="entry name" value="DNAJ HOMOLOG SUBFAMILY B MEMBER 5"/>
    <property type="match status" value="1"/>
</dbReference>
<feature type="domain" description="J" evidence="3">
    <location>
        <begin position="6"/>
        <end position="71"/>
    </location>
</feature>
<dbReference type="GO" id="GO:0051087">
    <property type="term" value="F:protein-folding chaperone binding"/>
    <property type="evidence" value="ECO:0007669"/>
    <property type="project" value="TreeGrafter"/>
</dbReference>
<dbReference type="SMART" id="SM00271">
    <property type="entry name" value="DnaJ"/>
    <property type="match status" value="1"/>
</dbReference>
<sequence>MVKETKLYDQLGIKPNASTEEIKKAYRKAAMKWHPDKNKNSPEAAEKFKECSQAYEILSDPEKRKIYDAYGLEFLLRGGAAPPPESGGSFGAGGMPQGFSFSSMPNGGGAGSFSFGQGGGFTFRSAEDIFADFSRSDGGAGFEDIFANFANARYGGGGRAPRSRGSGNFSSMRSQEPPAEVSTVEQPLPLTLEEIFTGVTKKMKVKRKTYDDSGKLSRVEQILEVPIKPGLKKGSKIKFHGVGDQVEGGRQDLHFIVEEKPHPLFKRVDNDLVHELNLDLKEALTGFSKRVATIDGKQVPVEKAGPTQPGSEDRFPGLGMPISKKPGERGDLVIKYNVRFPTTLTPQQKAKLREIL</sequence>
<dbReference type="Proteomes" id="UP000233524">
    <property type="component" value="Unassembled WGS sequence"/>
</dbReference>
<dbReference type="OrthoDB" id="550424at2759"/>
<dbReference type="FunFam" id="2.60.260.20:FF:000013">
    <property type="entry name" value="DnaJ subfamily B member 11"/>
    <property type="match status" value="1"/>
</dbReference>
<dbReference type="PROSITE" id="PS50076">
    <property type="entry name" value="DNAJ_2"/>
    <property type="match status" value="1"/>
</dbReference>
<dbReference type="Pfam" id="PF01556">
    <property type="entry name" value="DnaJ_C"/>
    <property type="match status" value="1"/>
</dbReference>
<dbReference type="SUPFAM" id="SSF46565">
    <property type="entry name" value="Chaperone J-domain"/>
    <property type="match status" value="1"/>
</dbReference>
<keyword evidence="5" id="KW-1185">Reference proteome</keyword>
<evidence type="ECO:0000256" key="2">
    <source>
        <dbReference type="SAM" id="MobiDB-lite"/>
    </source>
</evidence>
<dbReference type="InterPro" id="IPR051339">
    <property type="entry name" value="DnaJ_subfamily_B"/>
</dbReference>
<dbReference type="GO" id="GO:0051082">
    <property type="term" value="F:unfolded protein binding"/>
    <property type="evidence" value="ECO:0007669"/>
    <property type="project" value="InterPro"/>
</dbReference>
<dbReference type="CDD" id="cd10747">
    <property type="entry name" value="DnaJ_C"/>
    <property type="match status" value="1"/>
</dbReference>
<dbReference type="GO" id="GO:0005829">
    <property type="term" value="C:cytosol"/>
    <property type="evidence" value="ECO:0007669"/>
    <property type="project" value="TreeGrafter"/>
</dbReference>
<evidence type="ECO:0000256" key="1">
    <source>
        <dbReference type="ARBA" id="ARBA00023186"/>
    </source>
</evidence>
<comment type="caution">
    <text evidence="4">The sequence shown here is derived from an EMBL/GenBank/DDBJ whole genome shotgun (WGS) entry which is preliminary data.</text>
</comment>
<dbReference type="Gene3D" id="2.60.260.20">
    <property type="entry name" value="Urease metallochaperone UreE, N-terminal domain"/>
    <property type="match status" value="2"/>
</dbReference>
<protein>
    <recommendedName>
        <fullName evidence="3">J domain-containing protein</fullName>
    </recommendedName>
</protein>
<dbReference type="InParanoid" id="A0A2N3N6B4"/>
<feature type="region of interest" description="Disordered" evidence="2">
    <location>
        <begin position="300"/>
        <end position="322"/>
    </location>
</feature>
<proteinExistence type="predicted"/>
<dbReference type="EMBL" id="NLAX01000701">
    <property type="protein sequence ID" value="PKS07975.1"/>
    <property type="molecule type" value="Genomic_DNA"/>
</dbReference>
<gene>
    <name evidence="4" type="ORF">jhhlp_006587</name>
</gene>
<dbReference type="STRING" id="41688.A0A2N3N6B4"/>
<dbReference type="PANTHER" id="PTHR24078">
    <property type="entry name" value="DNAJ HOMOLOG SUBFAMILY C MEMBER"/>
    <property type="match status" value="1"/>
</dbReference>
<dbReference type="FunFam" id="1.10.287.110:FF:000136">
    <property type="entry name" value="DnaJ domain-containing protein Psi"/>
    <property type="match status" value="1"/>
</dbReference>
<dbReference type="FunFam" id="2.60.260.20:FF:000002">
    <property type="entry name" value="Dnaj homolog subfamily b member"/>
    <property type="match status" value="1"/>
</dbReference>
<evidence type="ECO:0000259" key="3">
    <source>
        <dbReference type="PROSITE" id="PS50076"/>
    </source>
</evidence>
<dbReference type="Gene3D" id="1.10.287.110">
    <property type="entry name" value="DnaJ domain"/>
    <property type="match status" value="1"/>
</dbReference>
<dbReference type="AlphaFoldDB" id="A0A2N3N6B4"/>
<reference evidence="4 5" key="1">
    <citation type="journal article" date="2017" name="G3 (Bethesda)">
        <title>First Draft Genome Sequence of the Pathogenic Fungus Lomentospora prolificans (Formerly Scedosporium prolificans).</title>
        <authorList>
            <person name="Luo R."/>
            <person name="Zimin A."/>
            <person name="Workman R."/>
            <person name="Fan Y."/>
            <person name="Pertea G."/>
            <person name="Grossman N."/>
            <person name="Wear M.P."/>
            <person name="Jia B."/>
            <person name="Miller H."/>
            <person name="Casadevall A."/>
            <person name="Timp W."/>
            <person name="Zhang S.X."/>
            <person name="Salzberg S.L."/>
        </authorList>
    </citation>
    <scope>NUCLEOTIDE SEQUENCE [LARGE SCALE GENOMIC DNA]</scope>
    <source>
        <strain evidence="4 5">JHH-5317</strain>
    </source>
</reference>
<dbReference type="InterPro" id="IPR008971">
    <property type="entry name" value="HSP40/DnaJ_pept-bd"/>
</dbReference>
<evidence type="ECO:0000313" key="5">
    <source>
        <dbReference type="Proteomes" id="UP000233524"/>
    </source>
</evidence>
<evidence type="ECO:0000313" key="4">
    <source>
        <dbReference type="EMBL" id="PKS07975.1"/>
    </source>
</evidence>
<dbReference type="SUPFAM" id="SSF49493">
    <property type="entry name" value="HSP40/DnaJ peptide-binding domain"/>
    <property type="match status" value="2"/>
</dbReference>
<organism evidence="4 5">
    <name type="scientific">Lomentospora prolificans</name>
    <dbReference type="NCBI Taxonomy" id="41688"/>
    <lineage>
        <taxon>Eukaryota</taxon>
        <taxon>Fungi</taxon>
        <taxon>Dikarya</taxon>
        <taxon>Ascomycota</taxon>
        <taxon>Pezizomycotina</taxon>
        <taxon>Sordariomycetes</taxon>
        <taxon>Hypocreomycetidae</taxon>
        <taxon>Microascales</taxon>
        <taxon>Microascaceae</taxon>
        <taxon>Lomentospora</taxon>
    </lineage>
</organism>
<dbReference type="CDD" id="cd06257">
    <property type="entry name" value="DnaJ"/>
    <property type="match status" value="1"/>
</dbReference>
<dbReference type="InterPro" id="IPR001623">
    <property type="entry name" value="DnaJ_domain"/>
</dbReference>
<dbReference type="Pfam" id="PF00226">
    <property type="entry name" value="DnaJ"/>
    <property type="match status" value="1"/>
</dbReference>
<dbReference type="InterPro" id="IPR002939">
    <property type="entry name" value="DnaJ_C"/>
</dbReference>
<dbReference type="GO" id="GO:0006457">
    <property type="term" value="P:protein folding"/>
    <property type="evidence" value="ECO:0007669"/>
    <property type="project" value="InterPro"/>
</dbReference>
<name>A0A2N3N6B4_9PEZI</name>
<feature type="region of interest" description="Disordered" evidence="2">
    <location>
        <begin position="156"/>
        <end position="184"/>
    </location>
</feature>
<keyword evidence="1" id="KW-0143">Chaperone</keyword>
<dbReference type="PRINTS" id="PR00625">
    <property type="entry name" value="JDOMAIN"/>
</dbReference>